<dbReference type="GO" id="GO:0072659">
    <property type="term" value="P:protein localization to plasma membrane"/>
    <property type="evidence" value="ECO:0007669"/>
    <property type="project" value="TreeGrafter"/>
</dbReference>
<organism evidence="6">
    <name type="scientific">Timema tahoe</name>
    <dbReference type="NCBI Taxonomy" id="61484"/>
    <lineage>
        <taxon>Eukaryota</taxon>
        <taxon>Metazoa</taxon>
        <taxon>Ecdysozoa</taxon>
        <taxon>Arthropoda</taxon>
        <taxon>Hexapoda</taxon>
        <taxon>Insecta</taxon>
        <taxon>Pterygota</taxon>
        <taxon>Neoptera</taxon>
        <taxon>Polyneoptera</taxon>
        <taxon>Phasmatodea</taxon>
        <taxon>Timematodea</taxon>
        <taxon>Timematoidea</taxon>
        <taxon>Timematidae</taxon>
        <taxon>Timema</taxon>
    </lineage>
</organism>
<evidence type="ECO:0000256" key="3">
    <source>
        <dbReference type="SAM" id="MobiDB-lite"/>
    </source>
</evidence>
<accession>A0A7R9FM98</accession>
<feature type="region of interest" description="Disordered" evidence="3">
    <location>
        <begin position="1017"/>
        <end position="1044"/>
    </location>
</feature>
<feature type="compositionally biased region" description="Low complexity" evidence="3">
    <location>
        <begin position="1017"/>
        <end position="1028"/>
    </location>
</feature>
<dbReference type="InterPro" id="IPR057541">
    <property type="entry name" value="PACS1/2_N"/>
</dbReference>
<evidence type="ECO:0000259" key="4">
    <source>
        <dbReference type="Pfam" id="PF10254"/>
    </source>
</evidence>
<name>A0A7R9FM98_9NEOP</name>
<dbReference type="AlphaFoldDB" id="A0A7R9FM98"/>
<feature type="domain" description="Phosphofurin acidic cluster sorting protein 1/2 C-terminal" evidence="4">
    <location>
        <begin position="788"/>
        <end position="1196"/>
    </location>
</feature>
<proteinExistence type="inferred from homology"/>
<comment type="similarity">
    <text evidence="1">Belongs to the PACS family.</text>
</comment>
<feature type="compositionally biased region" description="Basic and acidic residues" evidence="3">
    <location>
        <begin position="598"/>
        <end position="608"/>
    </location>
</feature>
<evidence type="ECO:0000256" key="1">
    <source>
        <dbReference type="ARBA" id="ARBA00008590"/>
    </source>
</evidence>
<evidence type="ECO:0000259" key="5">
    <source>
        <dbReference type="Pfam" id="PF25332"/>
    </source>
</evidence>
<feature type="region of interest" description="Disordered" evidence="3">
    <location>
        <begin position="536"/>
        <end position="614"/>
    </location>
</feature>
<evidence type="ECO:0008006" key="7">
    <source>
        <dbReference type="Google" id="ProtNLM"/>
    </source>
</evidence>
<dbReference type="EMBL" id="OE001202">
    <property type="protein sequence ID" value="CAD7456251.1"/>
    <property type="molecule type" value="Genomic_DNA"/>
</dbReference>
<reference evidence="6" key="1">
    <citation type="submission" date="2020-11" db="EMBL/GenBank/DDBJ databases">
        <authorList>
            <person name="Tran Van P."/>
        </authorList>
    </citation>
    <scope>NUCLEOTIDE SEQUENCE</scope>
</reference>
<dbReference type="PANTHER" id="PTHR13280">
    <property type="entry name" value="PHOSPHOFURIN ACIDIC CLUSTER SORTING PROTEIN"/>
    <property type="match status" value="1"/>
</dbReference>
<gene>
    <name evidence="6" type="ORF">TTEB3V08_LOCUS4284</name>
</gene>
<evidence type="ECO:0000256" key="2">
    <source>
        <dbReference type="ARBA" id="ARBA00022553"/>
    </source>
</evidence>
<feature type="compositionally biased region" description="Basic and acidic residues" evidence="3">
    <location>
        <begin position="546"/>
        <end position="587"/>
    </location>
</feature>
<feature type="compositionally biased region" description="Acidic residues" evidence="3">
    <location>
        <begin position="202"/>
        <end position="221"/>
    </location>
</feature>
<feature type="domain" description="Phosphofurin acidic cluster sorting protein 1/2 N-terminal C2" evidence="5">
    <location>
        <begin position="94"/>
        <end position="182"/>
    </location>
</feature>
<dbReference type="PANTHER" id="PTHR13280:SF17">
    <property type="entry name" value="KRUEPPEL TARGET AT 95D, ISOFORM A"/>
    <property type="match status" value="1"/>
</dbReference>
<evidence type="ECO:0000313" key="6">
    <source>
        <dbReference type="EMBL" id="CAD7456251.1"/>
    </source>
</evidence>
<protein>
    <recommendedName>
        <fullName evidence="7">Phosphofurin acidic cluster sorting protein 2</fullName>
    </recommendedName>
</protein>
<dbReference type="InterPro" id="IPR019381">
    <property type="entry name" value="PACS1/2_C"/>
</dbReference>
<dbReference type="Pfam" id="PF25332">
    <property type="entry name" value="C2_PACS_N"/>
    <property type="match status" value="1"/>
</dbReference>
<feature type="region of interest" description="Disordered" evidence="3">
    <location>
        <begin position="197"/>
        <end position="262"/>
    </location>
</feature>
<dbReference type="Pfam" id="PF10254">
    <property type="entry name" value="Pacs-1"/>
    <property type="match status" value="1"/>
</dbReference>
<sequence length="1202" mass="133631">MLGEVHLFGARERGGCWLARRAARQQRWLSSMVSGLESVSWELESRRITSTRAGFAISCQNNSVSEYAWLCSLNLSRLVVLKPLGSDLATIIIAVKMQYPHFLKRDGNKLHVMLQRRKRYKNRTILGFKTLAEGLINMSQVLQKQMDLELDLFTDSKEKSLSLITNVVARVTVQALSSQPVDHEDAIKNLGTSEVADRLGDYSEEDEEFSSNEDLEGEGSDSEAMIGEDPLGRRSRKAARAKIPANTRRSMERQEWGPRGGVLRPTPITRKVFLGEGSQSRLSDLFGLNVRDRNFREESSYKQIYSLKDLIDSLQALGPFTPHEDDGLSDGNVSLLPQQRNLKQKFIALLKRFRVSEDMHGLDNDQEEISQKLTGGDLDPTEIEDLFEELEDLSDSGQELDTMSISSTPKPSLPPFFSSSRSLLQESLHVPGKEMLDSRLNHKSKVQGQLKLGKIQGKLKLGKIQGKLKLGKIQGKLKLGKIQGKLKLGKIQGKLKLGKIQGKLKLGRIQGKLKLGRIQGKLKLGRIQEKLKLGKIQGGQKGYKRVRQEDSALQHQTEKGQDRLSDESSKKADSDSHPENWTDHETSDPQPTSSPPKSADDKNRERSCAKLQTQAGGFMARMNKRVRPPRVKGYISTSGTALSNGGGLNLLCVQTSGAPGHSALLPLVFLTQLLCHSSSMDLLISAEVVTLTRFISSTCRRSPFFSKYSAPLRLISRSNEQTPSATLSTSEGTERERKTRLFARDRTTSSAKIKKQAEKSLSLETRSAAMTPSPVQGDISFAEPRKVVMEQLCRVLPPDDTIPDHLTLVNCADPQGSLLASKLQERQQKVVGTLGPADIRAAVICLVSKIQKFCNSNAKPPSPIKVLLAGSDSFVNSVLRHYVEQLSFKSPDWQNYIRFLIVPLGSNNFLARYLASVDGVYGAAFSVDLWKELLERAEVQKTDCQEMLNRVHRYLHGASATLQLPIAEAMITYKEKSSDDESSQAFVPFISDVRLGSPDTPASASVDLDESKESIVPLLSGSPPSLGGISEKKERITPPSSPNINSFYLGQATREPQSLSEPLELQLDYWQGLAKPDKGYKVDSTKSTLKTTFRSLQVQRLPLTGEQPTQHFLMSYSTKEKKQKIMRLGKKKEKEKEMEPKSQVVDGVSRLICSAKTHSIPLKVCIDGTEWSGVKFFQLSAQWQTHIKHFPVALFSFPETGL</sequence>
<keyword evidence="2" id="KW-0597">Phosphoprotein</keyword>